<feature type="region of interest" description="Disordered" evidence="1">
    <location>
        <begin position="1"/>
        <end position="31"/>
    </location>
</feature>
<dbReference type="AlphaFoldDB" id="A0A8H7TFR5"/>
<feature type="region of interest" description="Disordered" evidence="1">
    <location>
        <begin position="135"/>
        <end position="189"/>
    </location>
</feature>
<dbReference type="Proteomes" id="UP000664132">
    <property type="component" value="Unassembled WGS sequence"/>
</dbReference>
<evidence type="ECO:0000256" key="1">
    <source>
        <dbReference type="SAM" id="MobiDB-lite"/>
    </source>
</evidence>
<dbReference type="EMBL" id="JAFJYH010000123">
    <property type="protein sequence ID" value="KAG4418651.1"/>
    <property type="molecule type" value="Genomic_DNA"/>
</dbReference>
<comment type="caution">
    <text evidence="2">The sequence shown here is derived from an EMBL/GenBank/DDBJ whole genome shotgun (WGS) entry which is preliminary data.</text>
</comment>
<evidence type="ECO:0000313" key="2">
    <source>
        <dbReference type="EMBL" id="KAG4418651.1"/>
    </source>
</evidence>
<proteinExistence type="predicted"/>
<keyword evidence="3" id="KW-1185">Reference proteome</keyword>
<organism evidence="2 3">
    <name type="scientific">Cadophora malorum</name>
    <dbReference type="NCBI Taxonomy" id="108018"/>
    <lineage>
        <taxon>Eukaryota</taxon>
        <taxon>Fungi</taxon>
        <taxon>Dikarya</taxon>
        <taxon>Ascomycota</taxon>
        <taxon>Pezizomycotina</taxon>
        <taxon>Leotiomycetes</taxon>
        <taxon>Helotiales</taxon>
        <taxon>Ploettnerulaceae</taxon>
        <taxon>Cadophora</taxon>
    </lineage>
</organism>
<feature type="compositionally biased region" description="Basic and acidic residues" evidence="1">
    <location>
        <begin position="22"/>
        <end position="31"/>
    </location>
</feature>
<evidence type="ECO:0000313" key="3">
    <source>
        <dbReference type="Proteomes" id="UP000664132"/>
    </source>
</evidence>
<gene>
    <name evidence="2" type="ORF">IFR04_008187</name>
</gene>
<feature type="compositionally biased region" description="Basic and acidic residues" evidence="1">
    <location>
        <begin position="173"/>
        <end position="183"/>
    </location>
</feature>
<accession>A0A8H7TFR5</accession>
<reference evidence="2" key="1">
    <citation type="submission" date="2021-02" db="EMBL/GenBank/DDBJ databases">
        <title>Genome sequence Cadophora malorum strain M34.</title>
        <authorList>
            <person name="Stefanovic E."/>
            <person name="Vu D."/>
            <person name="Scully C."/>
            <person name="Dijksterhuis J."/>
            <person name="Roader J."/>
            <person name="Houbraken J."/>
        </authorList>
    </citation>
    <scope>NUCLEOTIDE SEQUENCE</scope>
    <source>
        <strain evidence="2">M34</strain>
    </source>
</reference>
<protein>
    <submittedName>
        <fullName evidence="2">Uncharacterized protein</fullName>
    </submittedName>
</protein>
<sequence>MAADYYHPATSSRPMSMYNPDPRPRTLDRYDHSRPMAIRFSRSPYVVEPLLPVVTSPEHSSPNQYRYARTKDNYYERERPTPRYEAYHISAVFKEEPSAMNEEPRVRRISKRAITHDGSESATVSSHTLAEAAACGLARSTSSAKPHPRDRDSSRSREHRSPCVMPPVELSGDPDRHPSHENENEVTCSSMDNQDEWPWICCECGVGNGILSVDESPGWYCNCCSDCSIDADFLTRKMD</sequence>
<name>A0A8H7TFR5_9HELO</name>
<feature type="compositionally biased region" description="Basic and acidic residues" evidence="1">
    <location>
        <begin position="147"/>
        <end position="161"/>
    </location>
</feature>